<feature type="compositionally biased region" description="Basic and acidic residues" evidence="1">
    <location>
        <begin position="93"/>
        <end position="102"/>
    </location>
</feature>
<evidence type="ECO:0000313" key="2">
    <source>
        <dbReference type="EMBL" id="AJD54129.1"/>
    </source>
</evidence>
<organism evidence="2 3">
    <name type="scientific">Thalassospira xiamenensis M-5 = DSM 17429</name>
    <dbReference type="NCBI Taxonomy" id="1123366"/>
    <lineage>
        <taxon>Bacteria</taxon>
        <taxon>Pseudomonadati</taxon>
        <taxon>Pseudomonadota</taxon>
        <taxon>Alphaproteobacteria</taxon>
        <taxon>Rhodospirillales</taxon>
        <taxon>Thalassospiraceae</taxon>
        <taxon>Thalassospira</taxon>
    </lineage>
</organism>
<feature type="region of interest" description="Disordered" evidence="1">
    <location>
        <begin position="77"/>
        <end position="102"/>
    </location>
</feature>
<evidence type="ECO:0000256" key="1">
    <source>
        <dbReference type="SAM" id="MobiDB-lite"/>
    </source>
</evidence>
<reference evidence="2 3" key="1">
    <citation type="journal article" date="2012" name="J. Bacteriol.">
        <title>Genome sequence of Thalassospira xiamenensis type strain M-5.</title>
        <authorList>
            <person name="Lai Q."/>
            <person name="Shao Z."/>
        </authorList>
    </citation>
    <scope>NUCLEOTIDE SEQUENCE [LARGE SCALE GENOMIC DNA]</scope>
    <source>
        <strain evidence="2 3">M-5</strain>
    </source>
</reference>
<evidence type="ECO:0000313" key="3">
    <source>
        <dbReference type="Proteomes" id="UP000007127"/>
    </source>
</evidence>
<dbReference type="EMBL" id="CP004388">
    <property type="protein sequence ID" value="AJD54129.1"/>
    <property type="molecule type" value="Genomic_DNA"/>
</dbReference>
<protein>
    <submittedName>
        <fullName evidence="2">Uncharacterized protein</fullName>
    </submittedName>
</protein>
<accession>A0AB72UIX2</accession>
<dbReference type="KEGG" id="txi:TH3_20135"/>
<sequence length="102" mass="11267">MMSGSNFSDETGFMTDITKSMRERAWARAGKIQGEDSAEVRKHRSSGITMKKESFGKFRNFGWTVVDGVAVPCRKEFLPPRDGDATDGDASEDLAKSEPSED</sequence>
<feature type="region of interest" description="Disordered" evidence="1">
    <location>
        <begin position="25"/>
        <end position="45"/>
    </location>
</feature>
<gene>
    <name evidence="2" type="ORF">TH3_20135</name>
</gene>
<dbReference type="Proteomes" id="UP000007127">
    <property type="component" value="Chromosome"/>
</dbReference>
<dbReference type="AlphaFoldDB" id="A0AB72UIX2"/>
<name>A0AB72UIX2_9PROT</name>
<proteinExistence type="predicted"/>